<evidence type="ECO:0000313" key="2">
    <source>
        <dbReference type="EMBL" id="MBD0777461.1"/>
    </source>
</evidence>
<proteinExistence type="predicted"/>
<organism evidence="2 3">
    <name type="scientific">Maribacter aquimaris</name>
    <dbReference type="NCBI Taxonomy" id="2737171"/>
    <lineage>
        <taxon>Bacteria</taxon>
        <taxon>Pseudomonadati</taxon>
        <taxon>Bacteroidota</taxon>
        <taxon>Flavobacteriia</taxon>
        <taxon>Flavobacteriales</taxon>
        <taxon>Flavobacteriaceae</taxon>
        <taxon>Maribacter</taxon>
    </lineage>
</organism>
<gene>
    <name evidence="2" type="ORF">HPE56_06625</name>
</gene>
<keyword evidence="3" id="KW-1185">Reference proteome</keyword>
<dbReference type="EMBL" id="JABTCF010000003">
    <property type="protein sequence ID" value="MBD0777461.1"/>
    <property type="molecule type" value="Genomic_DNA"/>
</dbReference>
<dbReference type="Gene3D" id="3.40.30.10">
    <property type="entry name" value="Glutaredoxin"/>
    <property type="match status" value="1"/>
</dbReference>
<sequence>MDLESNDTKVTFIELGSVKCIPCCKMLKVIKSVEKKYGDQVHTIFYDVWTEEGKPYAETYKIKAIPTQVFLDENGKEYFRHEGFFPEEELTIVLKQQGVN</sequence>
<protein>
    <submittedName>
        <fullName evidence="2">Thioredoxin family protein</fullName>
    </submittedName>
</protein>
<accession>A0ABR7UYV1</accession>
<dbReference type="Pfam" id="PF13098">
    <property type="entry name" value="Thioredoxin_2"/>
    <property type="match status" value="1"/>
</dbReference>
<feature type="domain" description="Thioredoxin" evidence="1">
    <location>
        <begin position="1"/>
        <end position="99"/>
    </location>
</feature>
<dbReference type="InterPro" id="IPR036249">
    <property type="entry name" value="Thioredoxin-like_sf"/>
</dbReference>
<dbReference type="CDD" id="cd02947">
    <property type="entry name" value="TRX_family"/>
    <property type="match status" value="1"/>
</dbReference>
<dbReference type="RefSeq" id="WP_188242988.1">
    <property type="nucleotide sequence ID" value="NZ_JABTCF010000003.1"/>
</dbReference>
<evidence type="ECO:0000313" key="3">
    <source>
        <dbReference type="Proteomes" id="UP001166021"/>
    </source>
</evidence>
<dbReference type="InterPro" id="IPR012336">
    <property type="entry name" value="Thioredoxin-like_fold"/>
</dbReference>
<dbReference type="Proteomes" id="UP001166021">
    <property type="component" value="Unassembled WGS sequence"/>
</dbReference>
<comment type="caution">
    <text evidence="2">The sequence shown here is derived from an EMBL/GenBank/DDBJ whole genome shotgun (WGS) entry which is preliminary data.</text>
</comment>
<reference evidence="2" key="1">
    <citation type="submission" date="2020-05" db="EMBL/GenBank/DDBJ databases">
        <title>The draft genome sequence of Maribacter sp. ANRC-HE7.</title>
        <authorList>
            <person name="Mu L."/>
        </authorList>
    </citation>
    <scope>NUCLEOTIDE SEQUENCE</scope>
    <source>
        <strain evidence="2">ANRC-HE7</strain>
    </source>
</reference>
<name>A0ABR7UYV1_9FLAO</name>
<evidence type="ECO:0000259" key="1">
    <source>
        <dbReference type="PROSITE" id="PS51352"/>
    </source>
</evidence>
<dbReference type="InterPro" id="IPR013766">
    <property type="entry name" value="Thioredoxin_domain"/>
</dbReference>
<dbReference type="SUPFAM" id="SSF52833">
    <property type="entry name" value="Thioredoxin-like"/>
    <property type="match status" value="1"/>
</dbReference>
<dbReference type="PROSITE" id="PS51352">
    <property type="entry name" value="THIOREDOXIN_2"/>
    <property type="match status" value="1"/>
</dbReference>